<dbReference type="SMART" id="SM00387">
    <property type="entry name" value="HATPase_c"/>
    <property type="match status" value="1"/>
</dbReference>
<keyword evidence="4" id="KW-1003">Cell membrane</keyword>
<dbReference type="EC" id="2.7.13.3" evidence="3"/>
<feature type="transmembrane region" description="Helical" evidence="12">
    <location>
        <begin position="158"/>
        <end position="175"/>
    </location>
</feature>
<evidence type="ECO:0000256" key="1">
    <source>
        <dbReference type="ARBA" id="ARBA00000085"/>
    </source>
</evidence>
<organism evidence="15 16">
    <name type="scientific">Paenibacillus aurantius</name>
    <dbReference type="NCBI Taxonomy" id="2918900"/>
    <lineage>
        <taxon>Bacteria</taxon>
        <taxon>Bacillati</taxon>
        <taxon>Bacillota</taxon>
        <taxon>Bacilli</taxon>
        <taxon>Bacillales</taxon>
        <taxon>Paenibacillaceae</taxon>
        <taxon>Paenibacillus</taxon>
    </lineage>
</organism>
<dbReference type="Pfam" id="PF00512">
    <property type="entry name" value="HisKA"/>
    <property type="match status" value="1"/>
</dbReference>
<dbReference type="InterPro" id="IPR003660">
    <property type="entry name" value="HAMP_dom"/>
</dbReference>
<feature type="domain" description="HAMP" evidence="14">
    <location>
        <begin position="176"/>
        <end position="228"/>
    </location>
</feature>
<dbReference type="CDD" id="cd00082">
    <property type="entry name" value="HisKA"/>
    <property type="match status" value="1"/>
</dbReference>
<keyword evidence="10" id="KW-0902">Two-component regulatory system</keyword>
<evidence type="ECO:0000259" key="13">
    <source>
        <dbReference type="PROSITE" id="PS50109"/>
    </source>
</evidence>
<dbReference type="Proteomes" id="UP001305702">
    <property type="component" value="Chromosome"/>
</dbReference>
<dbReference type="InterPro" id="IPR036890">
    <property type="entry name" value="HATPase_C_sf"/>
</dbReference>
<dbReference type="SUPFAM" id="SSF158472">
    <property type="entry name" value="HAMP domain-like"/>
    <property type="match status" value="1"/>
</dbReference>
<proteinExistence type="predicted"/>
<dbReference type="EMBL" id="CP130318">
    <property type="protein sequence ID" value="WNQ13133.1"/>
    <property type="molecule type" value="Genomic_DNA"/>
</dbReference>
<gene>
    <name evidence="15" type="ORF">MJA45_08955</name>
</gene>
<evidence type="ECO:0000313" key="16">
    <source>
        <dbReference type="Proteomes" id="UP001305702"/>
    </source>
</evidence>
<accession>A0AA96LH13</accession>
<sequence>MNELRRFLRKMNVQLFLAFLMVSVLFLILVTNVTSFNLQQMLNGFVGRDLERTGYLLLDDMREHGIRDKPLTSDQRDWLQRRAALYGVLMEFRNKDRSVVWFQTIQRIGQTAVIEKELPYLYDGMTLGYLRLADREQSTSLNPAIQGYQESLVWRTKLLYSLLFLVAVVVSYLIAKRLSRHLNRVYRMAEEIGSGNRSIRIPLEGPEEVRRLTATLNNMSAELKRQEDWRHQLMEDFMHELRTPLTSVLPRVEAMVDGLLKPDPAQMQEIYEELERFTRLVNDLERLSEAEAARFAMIIKRTNMVKLTLQIYNQHKALAKEKGIKLKLEATNVPCYAEIDRDKIVQVMTNVVLNAIKYTPPGGRVTLMTDWTEDHILLACEDTGIGISTQDLPYIFNRLYRADKSRSRFSGGVGLGLSIAKALVEAHNGELTASSQVGKGSRFMIKLPNRYQAYSKEEGA</sequence>
<dbReference type="InterPro" id="IPR003594">
    <property type="entry name" value="HATPase_dom"/>
</dbReference>
<dbReference type="PANTHER" id="PTHR45453:SF1">
    <property type="entry name" value="PHOSPHATE REGULON SENSOR PROTEIN PHOR"/>
    <property type="match status" value="1"/>
</dbReference>
<dbReference type="SMART" id="SM00304">
    <property type="entry name" value="HAMP"/>
    <property type="match status" value="1"/>
</dbReference>
<evidence type="ECO:0000256" key="3">
    <source>
        <dbReference type="ARBA" id="ARBA00012438"/>
    </source>
</evidence>
<protein>
    <recommendedName>
        <fullName evidence="3">histidine kinase</fullName>
        <ecNumber evidence="3">2.7.13.3</ecNumber>
    </recommendedName>
</protein>
<keyword evidence="16" id="KW-1185">Reference proteome</keyword>
<dbReference type="InterPro" id="IPR004358">
    <property type="entry name" value="Sig_transdc_His_kin-like_C"/>
</dbReference>
<dbReference type="InterPro" id="IPR005467">
    <property type="entry name" value="His_kinase_dom"/>
</dbReference>
<evidence type="ECO:0000256" key="12">
    <source>
        <dbReference type="SAM" id="Phobius"/>
    </source>
</evidence>
<evidence type="ECO:0000256" key="9">
    <source>
        <dbReference type="ARBA" id="ARBA00022840"/>
    </source>
</evidence>
<dbReference type="SUPFAM" id="SSF55874">
    <property type="entry name" value="ATPase domain of HSP90 chaperone/DNA topoisomerase II/histidine kinase"/>
    <property type="match status" value="1"/>
</dbReference>
<evidence type="ECO:0000256" key="5">
    <source>
        <dbReference type="ARBA" id="ARBA00022553"/>
    </source>
</evidence>
<dbReference type="Pfam" id="PF00672">
    <property type="entry name" value="HAMP"/>
    <property type="match status" value="1"/>
</dbReference>
<comment type="subcellular location">
    <subcellularLocation>
        <location evidence="2">Cell membrane</location>
        <topology evidence="2">Multi-pass membrane protein</topology>
    </subcellularLocation>
</comment>
<evidence type="ECO:0000256" key="11">
    <source>
        <dbReference type="ARBA" id="ARBA00023136"/>
    </source>
</evidence>
<dbReference type="GO" id="GO:0004721">
    <property type="term" value="F:phosphoprotein phosphatase activity"/>
    <property type="evidence" value="ECO:0007669"/>
    <property type="project" value="TreeGrafter"/>
</dbReference>
<dbReference type="InterPro" id="IPR036097">
    <property type="entry name" value="HisK_dim/P_sf"/>
</dbReference>
<dbReference type="GO" id="GO:0005886">
    <property type="term" value="C:plasma membrane"/>
    <property type="evidence" value="ECO:0007669"/>
    <property type="project" value="UniProtKB-SubCell"/>
</dbReference>
<dbReference type="Gene3D" id="1.10.287.130">
    <property type="match status" value="1"/>
</dbReference>
<dbReference type="GO" id="GO:0005524">
    <property type="term" value="F:ATP binding"/>
    <property type="evidence" value="ECO:0007669"/>
    <property type="project" value="UniProtKB-KW"/>
</dbReference>
<evidence type="ECO:0000256" key="8">
    <source>
        <dbReference type="ARBA" id="ARBA00022777"/>
    </source>
</evidence>
<dbReference type="FunFam" id="3.30.565.10:FF:000006">
    <property type="entry name" value="Sensor histidine kinase WalK"/>
    <property type="match status" value="1"/>
</dbReference>
<dbReference type="AlphaFoldDB" id="A0AA96LH13"/>
<evidence type="ECO:0000256" key="2">
    <source>
        <dbReference type="ARBA" id="ARBA00004651"/>
    </source>
</evidence>
<dbReference type="RefSeq" id="WP_315606913.1">
    <property type="nucleotide sequence ID" value="NZ_CP130318.1"/>
</dbReference>
<dbReference type="PROSITE" id="PS50885">
    <property type="entry name" value="HAMP"/>
    <property type="match status" value="1"/>
</dbReference>
<keyword evidence="8" id="KW-0418">Kinase</keyword>
<dbReference type="PROSITE" id="PS50109">
    <property type="entry name" value="HIS_KIN"/>
    <property type="match status" value="1"/>
</dbReference>
<dbReference type="Gene3D" id="6.10.340.10">
    <property type="match status" value="1"/>
</dbReference>
<keyword evidence="5" id="KW-0597">Phosphoprotein</keyword>
<evidence type="ECO:0000256" key="10">
    <source>
        <dbReference type="ARBA" id="ARBA00023012"/>
    </source>
</evidence>
<keyword evidence="7" id="KW-0547">Nucleotide-binding</keyword>
<dbReference type="SUPFAM" id="SSF47384">
    <property type="entry name" value="Homodimeric domain of signal transducing histidine kinase"/>
    <property type="match status" value="1"/>
</dbReference>
<evidence type="ECO:0000256" key="6">
    <source>
        <dbReference type="ARBA" id="ARBA00022679"/>
    </source>
</evidence>
<evidence type="ECO:0000256" key="4">
    <source>
        <dbReference type="ARBA" id="ARBA00022475"/>
    </source>
</evidence>
<keyword evidence="6" id="KW-0808">Transferase</keyword>
<evidence type="ECO:0000259" key="14">
    <source>
        <dbReference type="PROSITE" id="PS50885"/>
    </source>
</evidence>
<comment type="catalytic activity">
    <reaction evidence="1">
        <text>ATP + protein L-histidine = ADP + protein N-phospho-L-histidine.</text>
        <dbReference type="EC" id="2.7.13.3"/>
    </reaction>
</comment>
<dbReference type="InterPro" id="IPR003661">
    <property type="entry name" value="HisK_dim/P_dom"/>
</dbReference>
<dbReference type="PRINTS" id="PR00344">
    <property type="entry name" value="BCTRLSENSOR"/>
</dbReference>
<dbReference type="CDD" id="cd06225">
    <property type="entry name" value="HAMP"/>
    <property type="match status" value="1"/>
</dbReference>
<feature type="domain" description="Histidine kinase" evidence="13">
    <location>
        <begin position="236"/>
        <end position="451"/>
    </location>
</feature>
<reference evidence="15 16" key="1">
    <citation type="submission" date="2022-02" db="EMBL/GenBank/DDBJ databases">
        <title>Paenibacillus sp. MBLB1776 Whole Genome Shotgun Sequencing.</title>
        <authorList>
            <person name="Hwang C.Y."/>
            <person name="Cho E.-S."/>
            <person name="Seo M.-J."/>
        </authorList>
    </citation>
    <scope>NUCLEOTIDE SEQUENCE [LARGE SCALE GENOMIC DNA]</scope>
    <source>
        <strain evidence="15 16">MBLB1776</strain>
    </source>
</reference>
<keyword evidence="12" id="KW-0812">Transmembrane</keyword>
<keyword evidence="9 15" id="KW-0067">ATP-binding</keyword>
<dbReference type="PANTHER" id="PTHR45453">
    <property type="entry name" value="PHOSPHATE REGULON SENSOR PROTEIN PHOR"/>
    <property type="match status" value="1"/>
</dbReference>
<dbReference type="InterPro" id="IPR050351">
    <property type="entry name" value="BphY/WalK/GraS-like"/>
</dbReference>
<dbReference type="GO" id="GO:0016036">
    <property type="term" value="P:cellular response to phosphate starvation"/>
    <property type="evidence" value="ECO:0007669"/>
    <property type="project" value="TreeGrafter"/>
</dbReference>
<dbReference type="Pfam" id="PF02518">
    <property type="entry name" value="HATPase_c"/>
    <property type="match status" value="1"/>
</dbReference>
<dbReference type="Gene3D" id="3.30.565.10">
    <property type="entry name" value="Histidine kinase-like ATPase, C-terminal domain"/>
    <property type="match status" value="1"/>
</dbReference>
<name>A0AA96LH13_9BACL</name>
<dbReference type="GO" id="GO:0000155">
    <property type="term" value="F:phosphorelay sensor kinase activity"/>
    <property type="evidence" value="ECO:0007669"/>
    <property type="project" value="InterPro"/>
</dbReference>
<keyword evidence="12" id="KW-1133">Transmembrane helix</keyword>
<evidence type="ECO:0000313" key="15">
    <source>
        <dbReference type="EMBL" id="WNQ13133.1"/>
    </source>
</evidence>
<dbReference type="KEGG" id="paun:MJA45_08955"/>
<keyword evidence="11 12" id="KW-0472">Membrane</keyword>
<dbReference type="SMART" id="SM00388">
    <property type="entry name" value="HisKA"/>
    <property type="match status" value="1"/>
</dbReference>
<evidence type="ECO:0000256" key="7">
    <source>
        <dbReference type="ARBA" id="ARBA00022741"/>
    </source>
</evidence>